<feature type="transmembrane region" description="Helical" evidence="6">
    <location>
        <begin position="109"/>
        <end position="129"/>
    </location>
</feature>
<dbReference type="AlphaFoldDB" id="A0A3M7KRA6"/>
<evidence type="ECO:0000313" key="8">
    <source>
        <dbReference type="EMBL" id="RMZ53053.1"/>
    </source>
</evidence>
<feature type="transmembrane region" description="Helical" evidence="6">
    <location>
        <begin position="180"/>
        <end position="200"/>
    </location>
</feature>
<keyword evidence="6" id="KW-0472">Membrane</keyword>
<feature type="domain" description="AP2/ERF" evidence="7">
    <location>
        <begin position="45"/>
        <end position="101"/>
    </location>
</feature>
<evidence type="ECO:0000256" key="4">
    <source>
        <dbReference type="ARBA" id="ARBA00023163"/>
    </source>
</evidence>
<evidence type="ECO:0000259" key="7">
    <source>
        <dbReference type="PROSITE" id="PS51032"/>
    </source>
</evidence>
<protein>
    <recommendedName>
        <fullName evidence="7">AP2/ERF domain-containing protein</fullName>
    </recommendedName>
</protein>
<comment type="subcellular location">
    <subcellularLocation>
        <location evidence="1">Nucleus</location>
    </subcellularLocation>
</comment>
<accession>A0A3M7KRA6</accession>
<sequence>GEEDAARAYDEAVLRIRCVLALFYGAFPVPGDHDFQGGAAIGASGFRGVSWSDAHQAWLAELWNGSRFQLLGSFRDEASAARRYDVACLELNGADALTNFPLQSYEAELAALALRADALAGALWVLALAAAVEGLVRGGSLLSLGGLTACLGLMALAIPAPLSFFHPTWWATHRLAAVTLLRVVCCLACVVQVTIAEASVAGAGTLHELQRYACTLSMIMCSLCYPVPLAVHIPLQLACLWLTSAGYSLGSSSREGLHPLTLRLGAGFLASTWLTWWWEQAARRRFLRTSAHVEAAAAMSSEVSAAAFRLE</sequence>
<dbReference type="InterPro" id="IPR016177">
    <property type="entry name" value="DNA-bd_dom_sf"/>
</dbReference>
<evidence type="ECO:0000256" key="5">
    <source>
        <dbReference type="ARBA" id="ARBA00023242"/>
    </source>
</evidence>
<dbReference type="SMART" id="SM00380">
    <property type="entry name" value="AP2"/>
    <property type="match status" value="1"/>
</dbReference>
<evidence type="ECO:0000313" key="9">
    <source>
        <dbReference type="Proteomes" id="UP000279271"/>
    </source>
</evidence>
<comment type="caution">
    <text evidence="8">The sequence shown here is derived from an EMBL/GenBank/DDBJ whole genome shotgun (WGS) entry which is preliminary data.</text>
</comment>
<dbReference type="InterPro" id="IPR036955">
    <property type="entry name" value="AP2/ERF_dom_sf"/>
</dbReference>
<keyword evidence="6" id="KW-1133">Transmembrane helix</keyword>
<dbReference type="GO" id="GO:0005634">
    <property type="term" value="C:nucleus"/>
    <property type="evidence" value="ECO:0007669"/>
    <property type="project" value="UniProtKB-SubCell"/>
</dbReference>
<evidence type="ECO:0000256" key="6">
    <source>
        <dbReference type="SAM" id="Phobius"/>
    </source>
</evidence>
<keyword evidence="3" id="KW-0238">DNA-binding</keyword>
<dbReference type="Gene3D" id="3.30.730.10">
    <property type="entry name" value="AP2/ERF domain"/>
    <property type="match status" value="1"/>
</dbReference>
<feature type="transmembrane region" description="Helical" evidence="6">
    <location>
        <begin position="257"/>
        <end position="278"/>
    </location>
</feature>
<evidence type="ECO:0000256" key="3">
    <source>
        <dbReference type="ARBA" id="ARBA00023125"/>
    </source>
</evidence>
<dbReference type="Proteomes" id="UP000279271">
    <property type="component" value="Unassembled WGS sequence"/>
</dbReference>
<dbReference type="InterPro" id="IPR001471">
    <property type="entry name" value="AP2/ERF_dom"/>
</dbReference>
<gene>
    <name evidence="8" type="ORF">APUTEX25_001172</name>
</gene>
<dbReference type="SUPFAM" id="SSF54171">
    <property type="entry name" value="DNA-binding domain"/>
    <property type="match status" value="1"/>
</dbReference>
<keyword evidence="4" id="KW-0804">Transcription</keyword>
<reference evidence="9" key="1">
    <citation type="journal article" date="2018" name="Algal Res.">
        <title>Characterization of plant carbon substrate utilization by Auxenochlorella protothecoides.</title>
        <authorList>
            <person name="Vogler B.W."/>
            <person name="Starkenburg S.R."/>
            <person name="Sudasinghe N."/>
            <person name="Schambach J.Y."/>
            <person name="Rollin J.A."/>
            <person name="Pattathil S."/>
            <person name="Barry A.N."/>
        </authorList>
    </citation>
    <scope>NUCLEOTIDE SEQUENCE [LARGE SCALE GENOMIC DNA]</scope>
    <source>
        <strain evidence="9">UTEX 25</strain>
    </source>
</reference>
<dbReference type="GO" id="GO:0003700">
    <property type="term" value="F:DNA-binding transcription factor activity"/>
    <property type="evidence" value="ECO:0007669"/>
    <property type="project" value="InterPro"/>
</dbReference>
<feature type="non-terminal residue" evidence="8">
    <location>
        <position position="1"/>
    </location>
</feature>
<feature type="transmembrane region" description="Helical" evidence="6">
    <location>
        <begin position="141"/>
        <end position="160"/>
    </location>
</feature>
<dbReference type="EMBL" id="QOKY01000202">
    <property type="protein sequence ID" value="RMZ53053.1"/>
    <property type="molecule type" value="Genomic_DNA"/>
</dbReference>
<proteinExistence type="predicted"/>
<evidence type="ECO:0000256" key="1">
    <source>
        <dbReference type="ARBA" id="ARBA00004123"/>
    </source>
</evidence>
<dbReference type="GO" id="GO:0003677">
    <property type="term" value="F:DNA binding"/>
    <property type="evidence" value="ECO:0007669"/>
    <property type="project" value="UniProtKB-KW"/>
</dbReference>
<feature type="transmembrane region" description="Helical" evidence="6">
    <location>
        <begin position="212"/>
        <end position="237"/>
    </location>
</feature>
<dbReference type="PROSITE" id="PS51032">
    <property type="entry name" value="AP2_ERF"/>
    <property type="match status" value="1"/>
</dbReference>
<organism evidence="8 9">
    <name type="scientific">Auxenochlorella protothecoides</name>
    <name type="common">Green microalga</name>
    <name type="synonym">Chlorella protothecoides</name>
    <dbReference type="NCBI Taxonomy" id="3075"/>
    <lineage>
        <taxon>Eukaryota</taxon>
        <taxon>Viridiplantae</taxon>
        <taxon>Chlorophyta</taxon>
        <taxon>core chlorophytes</taxon>
        <taxon>Trebouxiophyceae</taxon>
        <taxon>Chlorellales</taxon>
        <taxon>Chlorellaceae</taxon>
        <taxon>Auxenochlorella</taxon>
    </lineage>
</organism>
<keyword evidence="2" id="KW-0805">Transcription regulation</keyword>
<evidence type="ECO:0000256" key="2">
    <source>
        <dbReference type="ARBA" id="ARBA00023015"/>
    </source>
</evidence>
<keyword evidence="6" id="KW-0812">Transmembrane</keyword>
<name>A0A3M7KRA6_AUXPR</name>
<keyword evidence="5" id="KW-0539">Nucleus</keyword>